<comment type="caution">
    <text evidence="1">The sequence shown here is derived from an EMBL/GenBank/DDBJ whole genome shotgun (WGS) entry which is preliminary data.</text>
</comment>
<dbReference type="Proteomes" id="UP001054945">
    <property type="component" value="Unassembled WGS sequence"/>
</dbReference>
<dbReference type="EMBL" id="BPLR01000281">
    <property type="protein sequence ID" value="GIY93574.1"/>
    <property type="molecule type" value="Genomic_DNA"/>
</dbReference>
<organism evidence="1 2">
    <name type="scientific">Caerostris extrusa</name>
    <name type="common">Bark spider</name>
    <name type="synonym">Caerostris bankana</name>
    <dbReference type="NCBI Taxonomy" id="172846"/>
    <lineage>
        <taxon>Eukaryota</taxon>
        <taxon>Metazoa</taxon>
        <taxon>Ecdysozoa</taxon>
        <taxon>Arthropoda</taxon>
        <taxon>Chelicerata</taxon>
        <taxon>Arachnida</taxon>
        <taxon>Araneae</taxon>
        <taxon>Araneomorphae</taxon>
        <taxon>Entelegynae</taxon>
        <taxon>Araneoidea</taxon>
        <taxon>Araneidae</taxon>
        <taxon>Caerostris</taxon>
    </lineage>
</organism>
<evidence type="ECO:0000313" key="2">
    <source>
        <dbReference type="Proteomes" id="UP001054945"/>
    </source>
</evidence>
<sequence length="86" mass="9840">MFEGILSSRFYGIFLSIADTCNRLKIQQAQFTKNIMLCLQCLEPEEKQIQLVPRALGFLVNDQPKLSICLQGSLLVQALLKFQKTY</sequence>
<accession>A0AAV4XIH1</accession>
<protein>
    <submittedName>
        <fullName evidence="1">Nucleolar protein 9</fullName>
    </submittedName>
</protein>
<keyword evidence="2" id="KW-1185">Reference proteome</keyword>
<gene>
    <name evidence="1" type="primary">NOP9</name>
    <name evidence="1" type="ORF">CEXT_338721</name>
</gene>
<name>A0AAV4XIH1_CAEEX</name>
<proteinExistence type="predicted"/>
<reference evidence="1 2" key="1">
    <citation type="submission" date="2021-06" db="EMBL/GenBank/DDBJ databases">
        <title>Caerostris extrusa draft genome.</title>
        <authorList>
            <person name="Kono N."/>
            <person name="Arakawa K."/>
        </authorList>
    </citation>
    <scope>NUCLEOTIDE SEQUENCE [LARGE SCALE GENOMIC DNA]</scope>
</reference>
<dbReference type="AlphaFoldDB" id="A0AAV4XIH1"/>
<evidence type="ECO:0000313" key="1">
    <source>
        <dbReference type="EMBL" id="GIY93574.1"/>
    </source>
</evidence>